<organism evidence="2 3">
    <name type="scientific">Dreissena polymorpha</name>
    <name type="common">Zebra mussel</name>
    <name type="synonym">Mytilus polymorpha</name>
    <dbReference type="NCBI Taxonomy" id="45954"/>
    <lineage>
        <taxon>Eukaryota</taxon>
        <taxon>Metazoa</taxon>
        <taxon>Spiralia</taxon>
        <taxon>Lophotrochozoa</taxon>
        <taxon>Mollusca</taxon>
        <taxon>Bivalvia</taxon>
        <taxon>Autobranchia</taxon>
        <taxon>Heteroconchia</taxon>
        <taxon>Euheterodonta</taxon>
        <taxon>Imparidentia</taxon>
        <taxon>Neoheterodontei</taxon>
        <taxon>Myida</taxon>
        <taxon>Dreissenoidea</taxon>
        <taxon>Dreissenidae</taxon>
        <taxon>Dreissena</taxon>
    </lineage>
</organism>
<dbReference type="Proteomes" id="UP000828390">
    <property type="component" value="Unassembled WGS sequence"/>
</dbReference>
<keyword evidence="1" id="KW-0732">Signal</keyword>
<reference evidence="2" key="2">
    <citation type="submission" date="2020-11" db="EMBL/GenBank/DDBJ databases">
        <authorList>
            <person name="McCartney M.A."/>
            <person name="Auch B."/>
            <person name="Kono T."/>
            <person name="Mallez S."/>
            <person name="Becker A."/>
            <person name="Gohl D.M."/>
            <person name="Silverstein K.A.T."/>
            <person name="Koren S."/>
            <person name="Bechman K.B."/>
            <person name="Herman A."/>
            <person name="Abrahante J.E."/>
            <person name="Garbe J."/>
        </authorList>
    </citation>
    <scope>NUCLEOTIDE SEQUENCE</scope>
    <source>
        <strain evidence="2">Duluth1</strain>
        <tissue evidence="2">Whole animal</tissue>
    </source>
</reference>
<feature type="signal peptide" evidence="1">
    <location>
        <begin position="1"/>
        <end position="15"/>
    </location>
</feature>
<accession>A0A9D4KZ13</accession>
<evidence type="ECO:0000313" key="3">
    <source>
        <dbReference type="Proteomes" id="UP000828390"/>
    </source>
</evidence>
<reference evidence="2" key="1">
    <citation type="journal article" date="2019" name="bioRxiv">
        <title>The Genome of the Zebra Mussel, Dreissena polymorpha: A Resource for Invasive Species Research.</title>
        <authorList>
            <person name="McCartney M.A."/>
            <person name="Auch B."/>
            <person name="Kono T."/>
            <person name="Mallez S."/>
            <person name="Zhang Y."/>
            <person name="Obille A."/>
            <person name="Becker A."/>
            <person name="Abrahante J.E."/>
            <person name="Garbe J."/>
            <person name="Badalamenti J.P."/>
            <person name="Herman A."/>
            <person name="Mangelson H."/>
            <person name="Liachko I."/>
            <person name="Sullivan S."/>
            <person name="Sone E.D."/>
            <person name="Koren S."/>
            <person name="Silverstein K.A.T."/>
            <person name="Beckman K.B."/>
            <person name="Gohl D.M."/>
        </authorList>
    </citation>
    <scope>NUCLEOTIDE SEQUENCE</scope>
    <source>
        <strain evidence="2">Duluth1</strain>
        <tissue evidence="2">Whole animal</tissue>
    </source>
</reference>
<dbReference type="EMBL" id="JAIWYP010000003">
    <property type="protein sequence ID" value="KAH3847511.1"/>
    <property type="molecule type" value="Genomic_DNA"/>
</dbReference>
<name>A0A9D4KZ13_DREPO</name>
<comment type="caution">
    <text evidence="2">The sequence shown here is derived from an EMBL/GenBank/DDBJ whole genome shotgun (WGS) entry which is preliminary data.</text>
</comment>
<evidence type="ECO:0000256" key="1">
    <source>
        <dbReference type="SAM" id="SignalP"/>
    </source>
</evidence>
<proteinExistence type="predicted"/>
<feature type="chain" id="PRO_5039074083" description="Secreted protein" evidence="1">
    <location>
        <begin position="16"/>
        <end position="93"/>
    </location>
</feature>
<evidence type="ECO:0000313" key="2">
    <source>
        <dbReference type="EMBL" id="KAH3847511.1"/>
    </source>
</evidence>
<protein>
    <recommendedName>
        <fullName evidence="4">Secreted protein</fullName>
    </recommendedName>
</protein>
<sequence length="93" mass="10921">MWKSTISWFERRLNCLLLFFFGTLKNSFNRLNSCHKAKLTLMGRSFGKNVHHRLPDVWTFIPGFYPARAGKLEGNKRENLAMSLTKKALFVER</sequence>
<gene>
    <name evidence="2" type="ORF">DPMN_089835</name>
</gene>
<dbReference type="AlphaFoldDB" id="A0A9D4KZ13"/>
<keyword evidence="3" id="KW-1185">Reference proteome</keyword>
<evidence type="ECO:0008006" key="4">
    <source>
        <dbReference type="Google" id="ProtNLM"/>
    </source>
</evidence>